<dbReference type="KEGG" id="schv:BRCON_0665"/>
<name>A0A2Z4Y3Z1_SUMC1</name>
<dbReference type="InterPro" id="IPR011990">
    <property type="entry name" value="TPR-like_helical_dom_sf"/>
</dbReference>
<dbReference type="Gene3D" id="1.25.40.10">
    <property type="entry name" value="Tetratricopeptide repeat domain"/>
    <property type="match status" value="2"/>
</dbReference>
<evidence type="ECO:0000313" key="5">
    <source>
        <dbReference type="Proteomes" id="UP000262583"/>
    </source>
</evidence>
<organism evidence="4 5">
    <name type="scientific">Sumerlaea chitinivorans</name>
    <dbReference type="NCBI Taxonomy" id="2250252"/>
    <lineage>
        <taxon>Bacteria</taxon>
        <taxon>Candidatus Sumerlaeota</taxon>
        <taxon>Candidatus Sumerlaeia</taxon>
        <taxon>Candidatus Sumerlaeales</taxon>
        <taxon>Candidatus Sumerlaeaceae</taxon>
        <taxon>Candidatus Sumerlaea</taxon>
    </lineage>
</organism>
<feature type="repeat" description="TPR" evidence="3">
    <location>
        <begin position="105"/>
        <end position="138"/>
    </location>
</feature>
<evidence type="ECO:0000256" key="3">
    <source>
        <dbReference type="PROSITE-ProRule" id="PRU00339"/>
    </source>
</evidence>
<dbReference type="Pfam" id="PF13432">
    <property type="entry name" value="TPR_16"/>
    <property type="match status" value="1"/>
</dbReference>
<evidence type="ECO:0000313" key="4">
    <source>
        <dbReference type="EMBL" id="AXA35442.1"/>
    </source>
</evidence>
<dbReference type="PANTHER" id="PTHR44858:SF1">
    <property type="entry name" value="UDP-N-ACETYLGLUCOSAMINE--PEPTIDE N-ACETYLGLUCOSAMINYLTRANSFERASE SPINDLY-RELATED"/>
    <property type="match status" value="1"/>
</dbReference>
<dbReference type="EMBL" id="CP030759">
    <property type="protein sequence ID" value="AXA35442.1"/>
    <property type="molecule type" value="Genomic_DNA"/>
</dbReference>
<evidence type="ECO:0000256" key="1">
    <source>
        <dbReference type="ARBA" id="ARBA00022737"/>
    </source>
</evidence>
<dbReference type="PROSITE" id="PS50005">
    <property type="entry name" value="TPR"/>
    <property type="match status" value="2"/>
</dbReference>
<accession>A0A2Z4Y3Z1</accession>
<protein>
    <submittedName>
        <fullName evidence="4">TPR repeat protein</fullName>
    </submittedName>
</protein>
<dbReference type="AlphaFoldDB" id="A0A2Z4Y3Z1"/>
<dbReference type="SMART" id="SM00028">
    <property type="entry name" value="TPR"/>
    <property type="match status" value="2"/>
</dbReference>
<sequence length="162" mass="18153">MPDGANGKEEQAQWKFATVEEYLEAGEARATAEELEQAVEILREAANRWPDNPQVHYELGVCIFMLLESRLAHLDLWENLAEDEALAEEAVSAFETAIALDPQMAEAYTNLGNLLALRGRVRKAIQLWEKSLELNPDQPAVRDNLTLYRAQLTEKDSGEGGQ</sequence>
<dbReference type="PROSITE" id="PS50293">
    <property type="entry name" value="TPR_REGION"/>
    <property type="match status" value="1"/>
</dbReference>
<gene>
    <name evidence="4" type="ORF">BRCON_0665</name>
</gene>
<evidence type="ECO:0000256" key="2">
    <source>
        <dbReference type="ARBA" id="ARBA00022803"/>
    </source>
</evidence>
<keyword evidence="1" id="KW-0677">Repeat</keyword>
<proteinExistence type="predicted"/>
<dbReference type="InterPro" id="IPR050498">
    <property type="entry name" value="Ycf3"/>
</dbReference>
<dbReference type="Pfam" id="PF00515">
    <property type="entry name" value="TPR_1"/>
    <property type="match status" value="1"/>
</dbReference>
<dbReference type="InterPro" id="IPR019734">
    <property type="entry name" value="TPR_rpt"/>
</dbReference>
<reference evidence="4 5" key="1">
    <citation type="submission" date="2018-05" db="EMBL/GenBank/DDBJ databases">
        <title>A metagenomic window into the 2 km-deep terrestrial subsurface aquifer revealed taxonomically and functionally diverse microbial community comprising novel uncultured bacterial lineages.</title>
        <authorList>
            <person name="Kadnikov V.V."/>
            <person name="Mardanov A.V."/>
            <person name="Beletsky A.V."/>
            <person name="Banks D."/>
            <person name="Pimenov N.V."/>
            <person name="Frank Y.A."/>
            <person name="Karnachuk O.V."/>
            <person name="Ravin N.V."/>
        </authorList>
    </citation>
    <scope>NUCLEOTIDE SEQUENCE [LARGE SCALE GENOMIC DNA]</scope>
    <source>
        <strain evidence="4">BY</strain>
    </source>
</reference>
<dbReference type="SUPFAM" id="SSF48452">
    <property type="entry name" value="TPR-like"/>
    <property type="match status" value="1"/>
</dbReference>
<feature type="repeat" description="TPR" evidence="3">
    <location>
        <begin position="19"/>
        <end position="52"/>
    </location>
</feature>
<dbReference type="PANTHER" id="PTHR44858">
    <property type="entry name" value="TETRATRICOPEPTIDE REPEAT PROTEIN 6"/>
    <property type="match status" value="1"/>
</dbReference>
<dbReference type="Proteomes" id="UP000262583">
    <property type="component" value="Chromosome"/>
</dbReference>
<keyword evidence="2 3" id="KW-0802">TPR repeat</keyword>